<feature type="compositionally biased region" description="Polar residues" evidence="7">
    <location>
        <begin position="627"/>
        <end position="641"/>
    </location>
</feature>
<feature type="compositionally biased region" description="Polar residues" evidence="7">
    <location>
        <begin position="385"/>
        <end position="402"/>
    </location>
</feature>
<evidence type="ECO:0000259" key="9">
    <source>
        <dbReference type="Pfam" id="PF16858"/>
    </source>
</evidence>
<evidence type="ECO:0000256" key="5">
    <source>
        <dbReference type="ARBA" id="ARBA00023242"/>
    </source>
</evidence>
<dbReference type="Pfam" id="PF06278">
    <property type="entry name" value="CNDH2_N"/>
    <property type="match status" value="1"/>
</dbReference>
<evidence type="ECO:0000256" key="6">
    <source>
        <dbReference type="ARBA" id="ARBA00030479"/>
    </source>
</evidence>
<feature type="region of interest" description="Disordered" evidence="7">
    <location>
        <begin position="601"/>
        <end position="641"/>
    </location>
</feature>
<comment type="subcellular location">
    <subcellularLocation>
        <location evidence="1">Nucleus</location>
    </subcellularLocation>
</comment>
<keyword evidence="4" id="KW-0226">DNA condensation</keyword>
<feature type="region of interest" description="Disordered" evidence="7">
    <location>
        <begin position="207"/>
        <end position="246"/>
    </location>
</feature>
<feature type="region of interest" description="Disordered" evidence="7">
    <location>
        <begin position="98"/>
        <end position="118"/>
    </location>
</feature>
<protein>
    <recommendedName>
        <fullName evidence="3">Condensin-2 complex subunit H2</fullName>
    </recommendedName>
    <alternativeName>
        <fullName evidence="6">Non-SMC condensin II complex subunit H2</fullName>
    </alternativeName>
</protein>
<feature type="domain" description="Condensin II complex subunit H2 middle" evidence="10">
    <location>
        <begin position="151"/>
        <end position="301"/>
    </location>
</feature>
<dbReference type="InterPro" id="IPR009378">
    <property type="entry name" value="H2_N"/>
</dbReference>
<feature type="region of interest" description="Disordered" evidence="7">
    <location>
        <begin position="663"/>
        <end position="685"/>
    </location>
</feature>
<evidence type="ECO:0000256" key="3">
    <source>
        <dbReference type="ARBA" id="ARBA00016903"/>
    </source>
</evidence>
<reference evidence="11" key="1">
    <citation type="journal article" date="2023" name="Plant Biotechnol. J.">
        <title>Chromosome-level wild Hevea brasiliensis genome provides new tools for genomic-assisted breeding and valuable loci to elevate rubber yield.</title>
        <authorList>
            <person name="Cheng H."/>
            <person name="Song X."/>
            <person name="Hu Y."/>
            <person name="Wu T."/>
            <person name="Yang Q."/>
            <person name="An Z."/>
            <person name="Feng S."/>
            <person name="Deng Z."/>
            <person name="Wu W."/>
            <person name="Zeng X."/>
            <person name="Tu M."/>
            <person name="Wang X."/>
            <person name="Huang H."/>
        </authorList>
    </citation>
    <scope>NUCLEOTIDE SEQUENCE</scope>
    <source>
        <strain evidence="11">MT/VB/25A 57/8</strain>
    </source>
</reference>
<dbReference type="PANTHER" id="PTHR14324">
    <property type="entry name" value="CONDENSIN-2 COMPLEX SUBUNIT H2"/>
    <property type="match status" value="1"/>
</dbReference>
<keyword evidence="5" id="KW-0539">Nucleus</keyword>
<dbReference type="Pfam" id="PF16858">
    <property type="entry name" value="CNDH2_C"/>
    <property type="match status" value="1"/>
</dbReference>
<organism evidence="11 12">
    <name type="scientific">Hevea brasiliensis</name>
    <name type="common">Para rubber tree</name>
    <name type="synonym">Siphonia brasiliensis</name>
    <dbReference type="NCBI Taxonomy" id="3981"/>
    <lineage>
        <taxon>Eukaryota</taxon>
        <taxon>Viridiplantae</taxon>
        <taxon>Streptophyta</taxon>
        <taxon>Embryophyta</taxon>
        <taxon>Tracheophyta</taxon>
        <taxon>Spermatophyta</taxon>
        <taxon>Magnoliopsida</taxon>
        <taxon>eudicotyledons</taxon>
        <taxon>Gunneridae</taxon>
        <taxon>Pentapetalae</taxon>
        <taxon>rosids</taxon>
        <taxon>fabids</taxon>
        <taxon>Malpighiales</taxon>
        <taxon>Euphorbiaceae</taxon>
        <taxon>Crotonoideae</taxon>
        <taxon>Micrandreae</taxon>
        <taxon>Hevea</taxon>
    </lineage>
</organism>
<comment type="similarity">
    <text evidence="2">Belongs to the CND2 H2 (condensin-2 subunit 2) family.</text>
</comment>
<evidence type="ECO:0000313" key="11">
    <source>
        <dbReference type="EMBL" id="KAJ9181884.1"/>
    </source>
</evidence>
<feature type="region of interest" description="Disordered" evidence="7">
    <location>
        <begin position="367"/>
        <end position="423"/>
    </location>
</feature>
<evidence type="ECO:0000256" key="2">
    <source>
        <dbReference type="ARBA" id="ARBA00007844"/>
    </source>
</evidence>
<feature type="domain" description="Condensin-2 complex subunit H2 C-terminal" evidence="9">
    <location>
        <begin position="463"/>
        <end position="598"/>
    </location>
</feature>
<gene>
    <name evidence="11" type="ORF">P3X46_005930</name>
</gene>
<accession>A0ABQ9MSQ8</accession>
<feature type="compositionally biased region" description="Polar residues" evidence="7">
    <location>
        <begin position="210"/>
        <end position="246"/>
    </location>
</feature>
<feature type="domain" description="Condensin II complex subunit H2 N-terminal" evidence="8">
    <location>
        <begin position="13"/>
        <end position="127"/>
    </location>
</feature>
<evidence type="ECO:0000259" key="8">
    <source>
        <dbReference type="Pfam" id="PF06278"/>
    </source>
</evidence>
<dbReference type="InterPro" id="IPR031739">
    <property type="entry name" value="Ncaph2"/>
</dbReference>
<feature type="region of interest" description="Disordered" evidence="7">
    <location>
        <begin position="268"/>
        <end position="324"/>
    </location>
</feature>
<dbReference type="Proteomes" id="UP001174677">
    <property type="component" value="Chromosome 4"/>
</dbReference>
<feature type="compositionally biased region" description="Polar residues" evidence="7">
    <location>
        <begin position="99"/>
        <end position="113"/>
    </location>
</feature>
<dbReference type="PANTHER" id="PTHR14324:SF3">
    <property type="entry name" value="CONDENSIN-2 COMPLEX SUBUNIT H2"/>
    <property type="match status" value="1"/>
</dbReference>
<evidence type="ECO:0000256" key="7">
    <source>
        <dbReference type="SAM" id="MobiDB-lite"/>
    </source>
</evidence>
<name>A0ABQ9MSQ8_HEVBR</name>
<evidence type="ECO:0000259" key="10">
    <source>
        <dbReference type="Pfam" id="PF16869"/>
    </source>
</evidence>
<comment type="caution">
    <text evidence="11">The sequence shown here is derived from an EMBL/GenBank/DDBJ whole genome shotgun (WGS) entry which is preliminary data.</text>
</comment>
<dbReference type="EMBL" id="JARPOI010000004">
    <property type="protein sequence ID" value="KAJ9181884.1"/>
    <property type="molecule type" value="Genomic_DNA"/>
</dbReference>
<feature type="compositionally biased region" description="Basic and acidic residues" evidence="7">
    <location>
        <begin position="674"/>
        <end position="685"/>
    </location>
</feature>
<keyword evidence="12" id="KW-1185">Reference proteome</keyword>
<dbReference type="InterPro" id="IPR031719">
    <property type="entry name" value="H2_M"/>
</dbReference>
<dbReference type="Pfam" id="PF16869">
    <property type="entry name" value="CNDH2_M"/>
    <property type="match status" value="1"/>
</dbReference>
<dbReference type="InterPro" id="IPR031737">
    <property type="entry name" value="CNDH2_C"/>
</dbReference>
<evidence type="ECO:0000256" key="4">
    <source>
        <dbReference type="ARBA" id="ARBA00023067"/>
    </source>
</evidence>
<evidence type="ECO:0000256" key="1">
    <source>
        <dbReference type="ARBA" id="ARBA00004123"/>
    </source>
</evidence>
<proteinExistence type="inferred from homology"/>
<evidence type="ECO:0000313" key="12">
    <source>
        <dbReference type="Proteomes" id="UP001174677"/>
    </source>
</evidence>
<sequence length="685" mass="76254">MTNNREPPPNKIHTVQAERNLGANWEVDLATKLEDYLLKICSGEITGAEDYNTNASVNFAEAALLLQGSVQVYSRKVEYLYNLVLHALEFLSEKRQQEQSEGTSVQPEQSGSHAVSDEENDQFWCVDVPVEARNSLDASTSKDASFYHFVKPPANLIVLEGDCLDTSGDGGELESYLLATNDLYRDFILLDPCDAVAVNDFLKGDETGKLPNSTYRGSSTHKNFQSPTRRSGGTARKSSLGKNLDANLNQPSMADCSFGVNNSTVGPDLPAYDNYEDGNHDFDMDDGYSEPRNLEDSEDDDSNDDPWKPLNPHEPGNLKMKPFGKVKPYRRNGINSAKQTSITTLFPLAKMDGTISPELIEMWKARHKRSETNSQSPPLYEKLRQSLSDGGNSANETFGNAENDNEANGYDGGIPDFEQSDDEMPESMYMDEDLPQHEKYDDSSTHFDTNEAFKHEEPSSQASLEDLCLSHLDALLANIAETEKQTELATRVSLWKQKIERNLEEQDARPSFDIHAYGERILDKLSLEADSDNVMSFVDVVEGQEKHDVARTFSALLQLVNNGDIDLQRSGASGNSICYTAANPFHIRLLSHDKRREQNQFRLSKKRVKSPITKGSGKGSGDKFGRLTSSRVNSSSQGESTVLPSQVNCKFSVKLGNVSGVRCTPEGKRRRRSRIVEPIDMHSTR</sequence>